<dbReference type="InterPro" id="IPR038763">
    <property type="entry name" value="DHH_sf"/>
</dbReference>
<evidence type="ECO:0000313" key="11">
    <source>
        <dbReference type="Proteomes" id="UP000000998"/>
    </source>
</evidence>
<feature type="compositionally biased region" description="Polar residues" evidence="6">
    <location>
        <begin position="1"/>
        <end position="11"/>
    </location>
</feature>
<dbReference type="PANTHER" id="PTHR30255">
    <property type="entry name" value="SINGLE-STRANDED-DNA-SPECIFIC EXONUCLEASE RECJ"/>
    <property type="match status" value="1"/>
</dbReference>
<evidence type="ECO:0000259" key="8">
    <source>
        <dbReference type="Pfam" id="PF02272"/>
    </source>
</evidence>
<evidence type="ECO:0000256" key="4">
    <source>
        <dbReference type="ARBA" id="ARBA00022801"/>
    </source>
</evidence>
<dbReference type="AlphaFoldDB" id="A1U815"/>
<evidence type="ECO:0000256" key="2">
    <source>
        <dbReference type="ARBA" id="ARBA00019841"/>
    </source>
</evidence>
<feature type="domain" description="RecJ OB" evidence="9">
    <location>
        <begin position="528"/>
        <end position="651"/>
    </location>
</feature>
<dbReference type="KEGG" id="maq:Maqu_4283"/>
<reference evidence="11" key="1">
    <citation type="journal article" date="2011" name="Appl. Environ. Microbiol.">
        <title>Genomic potential of Marinobacter aquaeolei, a biogeochemical 'opportunitroph'.</title>
        <authorList>
            <person name="Singer E."/>
            <person name="Webb E.A."/>
            <person name="Nelson W.C."/>
            <person name="Heidelberg J.F."/>
            <person name="Ivanova N."/>
            <person name="Pati A."/>
            <person name="Edwards K.J."/>
        </authorList>
    </citation>
    <scope>NUCLEOTIDE SEQUENCE [LARGE SCALE GENOMIC DNA]</scope>
    <source>
        <strain evidence="11">ATCC 700491 / DSM 11845 / VT8</strain>
    </source>
</reference>
<dbReference type="Pfam" id="PF02272">
    <property type="entry name" value="DHHA1"/>
    <property type="match status" value="1"/>
</dbReference>
<keyword evidence="3" id="KW-0540">Nuclease</keyword>
<geneLocation type="plasmid" evidence="10 11">
    <name>pMAQU01</name>
</geneLocation>
<dbReference type="EMBL" id="CP000515">
    <property type="protein sequence ID" value="ABM21134.1"/>
    <property type="molecule type" value="Genomic_DNA"/>
</dbReference>
<evidence type="ECO:0000256" key="1">
    <source>
        <dbReference type="ARBA" id="ARBA00005915"/>
    </source>
</evidence>
<feature type="domain" description="DDH" evidence="7">
    <location>
        <begin position="83"/>
        <end position="267"/>
    </location>
</feature>
<proteinExistence type="inferred from homology"/>
<feature type="region of interest" description="Disordered" evidence="6">
    <location>
        <begin position="437"/>
        <end position="459"/>
    </location>
</feature>
<dbReference type="OrthoDB" id="9809852at2"/>
<keyword evidence="4" id="KW-0378">Hydrolase</keyword>
<evidence type="ECO:0000259" key="9">
    <source>
        <dbReference type="Pfam" id="PF17768"/>
    </source>
</evidence>
<dbReference type="Proteomes" id="UP000000998">
    <property type="component" value="Plasmid pMAQU01"/>
</dbReference>
<dbReference type="InterPro" id="IPR051673">
    <property type="entry name" value="SSDNA_exonuclease_RecJ"/>
</dbReference>
<dbReference type="HOGENOM" id="CLU_009736_5_1_6"/>
<evidence type="ECO:0000256" key="5">
    <source>
        <dbReference type="ARBA" id="ARBA00022839"/>
    </source>
</evidence>
<protein>
    <recommendedName>
        <fullName evidence="2">Single-stranded-DNA-specific exonuclease RecJ</fullName>
    </recommendedName>
</protein>
<dbReference type="SUPFAM" id="SSF64182">
    <property type="entry name" value="DHH phosphoesterases"/>
    <property type="match status" value="1"/>
</dbReference>
<evidence type="ECO:0000313" key="10">
    <source>
        <dbReference type="EMBL" id="ABM21134.1"/>
    </source>
</evidence>
<evidence type="ECO:0000256" key="3">
    <source>
        <dbReference type="ARBA" id="ARBA00022722"/>
    </source>
</evidence>
<evidence type="ECO:0000256" key="6">
    <source>
        <dbReference type="SAM" id="MobiDB-lite"/>
    </source>
</evidence>
<name>A1U815_MARN8</name>
<dbReference type="InterPro" id="IPR041122">
    <property type="entry name" value="RecJ_OB"/>
</dbReference>
<organism evidence="10 11">
    <name type="scientific">Marinobacter nauticus (strain ATCC 700491 / DSM 11845 / VT8)</name>
    <name type="common">Marinobacter aquaeolei</name>
    <dbReference type="NCBI Taxonomy" id="351348"/>
    <lineage>
        <taxon>Bacteria</taxon>
        <taxon>Pseudomonadati</taxon>
        <taxon>Pseudomonadota</taxon>
        <taxon>Gammaproteobacteria</taxon>
        <taxon>Pseudomonadales</taxon>
        <taxon>Marinobacteraceae</taxon>
        <taxon>Marinobacter</taxon>
    </lineage>
</organism>
<dbReference type="Pfam" id="PF17768">
    <property type="entry name" value="RecJ_OB"/>
    <property type="match status" value="1"/>
</dbReference>
<dbReference type="GO" id="GO:0003676">
    <property type="term" value="F:nucleic acid binding"/>
    <property type="evidence" value="ECO:0007669"/>
    <property type="project" value="InterPro"/>
</dbReference>
<dbReference type="eggNOG" id="COG0608">
    <property type="taxonomic scope" value="Bacteria"/>
</dbReference>
<comment type="similarity">
    <text evidence="1">Belongs to the RecJ family.</text>
</comment>
<keyword evidence="10" id="KW-0614">Plasmid</keyword>
<dbReference type="GO" id="GO:0004527">
    <property type="term" value="F:exonuclease activity"/>
    <property type="evidence" value="ECO:0007669"/>
    <property type="project" value="UniProtKB-KW"/>
</dbReference>
<dbReference type="InterPro" id="IPR003156">
    <property type="entry name" value="DHHA1_dom"/>
</dbReference>
<dbReference type="InterPro" id="IPR001667">
    <property type="entry name" value="DDH_dom"/>
</dbReference>
<feature type="region of interest" description="Disordered" evidence="6">
    <location>
        <begin position="1"/>
        <end position="26"/>
    </location>
</feature>
<feature type="domain" description="DHHA1" evidence="8">
    <location>
        <begin position="404"/>
        <end position="512"/>
    </location>
</feature>
<gene>
    <name evidence="10" type="ordered locus">Maqu_4283</name>
</gene>
<dbReference type="PANTHER" id="PTHR30255:SF2">
    <property type="entry name" value="SINGLE-STRANDED-DNA-SPECIFIC EXONUCLEASE RECJ"/>
    <property type="match status" value="1"/>
</dbReference>
<sequence>MNTASTSQTESAGLPPQSREIVTTGPAVENPAVRQLKEHIFANRGASYPETYHPKHLVSPTLLTDALKAAVRLSDALLEGQTIICVADFDCDGATGAAIFNRCMKRFADTLAAFRMPKASLHTVIPDRFRYGYGLKPRLAEDKIKPLYPDVIVTIDNGISSHDAVTRISQWQGVSSANPNGAPDVIITDHHAQGETLPTAFAVVNPNRKDCPFPSKALAGCGVAFYMMLLVRQTLISRLKRNSRTSAAAGGIAAVQINHFADLVAVGTIGDMVPMDLNNRIMVKVGLDRINKGLQMPARKAHLDGYLSFGVRALLEAANVSYPVTASDIAFQVVPRINAVGRLETPTAGIECLLSETQMMAGIEADRCHKLNEERKSVQRTMQQEADEALASLSDTPDTETPCVVLHNPSWHPGIVGLVASGIKERTKGAVICFAPEGDPNAKPGTPEADGDPDWLKGSGRSDNVHLRDTLAFVAAQAPDLMMQFGGHARAAGLSLHKTELNRFKRLFAKAVEHSLTAAPLVNPVYADGALPAHLRDHAFAAWIERQPWGNLFPEPTFTQNFKVIRAAGVGTAHQKLLVMDADEQPLSNTDQNGTTIYPVSHGAKAIPMLWFFSRDEENPDTVAPGSAVRVTYTLTINRFRGQNEIQAIAKSIDIIGVGQ</sequence>
<keyword evidence="5" id="KW-0269">Exonuclease</keyword>
<accession>A1U815</accession>
<dbReference type="Gene3D" id="3.10.310.30">
    <property type="match status" value="1"/>
</dbReference>
<dbReference type="Gene3D" id="3.90.1640.30">
    <property type="match status" value="1"/>
</dbReference>
<dbReference type="Pfam" id="PF01368">
    <property type="entry name" value="DHH"/>
    <property type="match status" value="1"/>
</dbReference>
<evidence type="ECO:0000259" key="7">
    <source>
        <dbReference type="Pfam" id="PF01368"/>
    </source>
</evidence>